<organism evidence="1 2">
    <name type="scientific">Plakobranchus ocellatus</name>
    <dbReference type="NCBI Taxonomy" id="259542"/>
    <lineage>
        <taxon>Eukaryota</taxon>
        <taxon>Metazoa</taxon>
        <taxon>Spiralia</taxon>
        <taxon>Lophotrochozoa</taxon>
        <taxon>Mollusca</taxon>
        <taxon>Gastropoda</taxon>
        <taxon>Heterobranchia</taxon>
        <taxon>Euthyneura</taxon>
        <taxon>Panpulmonata</taxon>
        <taxon>Sacoglossa</taxon>
        <taxon>Placobranchoidea</taxon>
        <taxon>Plakobranchidae</taxon>
        <taxon>Plakobranchus</taxon>
    </lineage>
</organism>
<dbReference type="AlphaFoldDB" id="A0AAV4D6Y7"/>
<evidence type="ECO:0000313" key="1">
    <source>
        <dbReference type="EMBL" id="GFO39818.1"/>
    </source>
</evidence>
<gene>
    <name evidence="1" type="ORF">PoB_006632300</name>
</gene>
<evidence type="ECO:0000313" key="2">
    <source>
        <dbReference type="Proteomes" id="UP000735302"/>
    </source>
</evidence>
<reference evidence="1 2" key="1">
    <citation type="journal article" date="2021" name="Elife">
        <title>Chloroplast acquisition without the gene transfer in kleptoplastic sea slugs, Plakobranchus ocellatus.</title>
        <authorList>
            <person name="Maeda T."/>
            <person name="Takahashi S."/>
            <person name="Yoshida T."/>
            <person name="Shimamura S."/>
            <person name="Takaki Y."/>
            <person name="Nagai Y."/>
            <person name="Toyoda A."/>
            <person name="Suzuki Y."/>
            <person name="Arimoto A."/>
            <person name="Ishii H."/>
            <person name="Satoh N."/>
            <person name="Nishiyama T."/>
            <person name="Hasebe M."/>
            <person name="Maruyama T."/>
            <person name="Minagawa J."/>
            <person name="Obokata J."/>
            <person name="Shigenobu S."/>
        </authorList>
    </citation>
    <scope>NUCLEOTIDE SEQUENCE [LARGE SCALE GENOMIC DNA]</scope>
</reference>
<accession>A0AAV4D6Y7</accession>
<comment type="caution">
    <text evidence="1">The sequence shown here is derived from an EMBL/GenBank/DDBJ whole genome shotgun (WGS) entry which is preliminary data.</text>
</comment>
<proteinExistence type="predicted"/>
<sequence length="91" mass="10696">MRKEPPWTSLHPEDRPFFTGIPPAIHNRQQKVLKGQSPRSKPLTVLKILGNWTYRPSGGQTWDARKLKYYLEPEAPLRHHHDTAVPYMRRS</sequence>
<dbReference type="EMBL" id="BLXT01007525">
    <property type="protein sequence ID" value="GFO39818.1"/>
    <property type="molecule type" value="Genomic_DNA"/>
</dbReference>
<dbReference type="Proteomes" id="UP000735302">
    <property type="component" value="Unassembled WGS sequence"/>
</dbReference>
<keyword evidence="2" id="KW-1185">Reference proteome</keyword>
<protein>
    <submittedName>
        <fullName evidence="1">Uncharacterized protein</fullName>
    </submittedName>
</protein>
<name>A0AAV4D6Y7_9GAST</name>